<dbReference type="SUPFAM" id="SSF46934">
    <property type="entry name" value="UBA-like"/>
    <property type="match status" value="1"/>
</dbReference>
<feature type="region of interest" description="Disordered" evidence="12">
    <location>
        <begin position="3094"/>
        <end position="3119"/>
    </location>
</feature>
<dbReference type="UniPathway" id="UPA00143"/>
<feature type="region of interest" description="Disordered" evidence="12">
    <location>
        <begin position="1611"/>
        <end position="1695"/>
    </location>
</feature>
<feature type="region of interest" description="Disordered" evidence="12">
    <location>
        <begin position="2077"/>
        <end position="2121"/>
    </location>
</feature>
<keyword evidence="8" id="KW-0509">mRNA transport</keyword>
<evidence type="ECO:0000256" key="7">
    <source>
        <dbReference type="ARBA" id="ARBA00022786"/>
    </source>
</evidence>
<dbReference type="InterPro" id="IPR010309">
    <property type="entry name" value="E3_Ub_ligase_DUF908"/>
</dbReference>
<feature type="compositionally biased region" description="Basic and acidic residues" evidence="12">
    <location>
        <begin position="2088"/>
        <end position="2121"/>
    </location>
</feature>
<feature type="region of interest" description="Disordered" evidence="12">
    <location>
        <begin position="308"/>
        <end position="377"/>
    </location>
</feature>
<feature type="compositionally biased region" description="Acidic residues" evidence="12">
    <location>
        <begin position="2485"/>
        <end position="2522"/>
    </location>
</feature>
<dbReference type="PANTHER" id="PTHR11254">
    <property type="entry name" value="HECT DOMAIN UBIQUITIN-PROTEIN LIGASE"/>
    <property type="match status" value="1"/>
</dbReference>
<feature type="compositionally biased region" description="Basic and acidic residues" evidence="12">
    <location>
        <begin position="759"/>
        <end position="769"/>
    </location>
</feature>
<dbReference type="InterPro" id="IPR010314">
    <property type="entry name" value="E3_Ub_ligase_DUF913"/>
</dbReference>
<feature type="compositionally biased region" description="Basic and acidic residues" evidence="12">
    <location>
        <begin position="3465"/>
        <end position="3476"/>
    </location>
</feature>
<feature type="domain" description="UBA" evidence="13">
    <location>
        <begin position="1558"/>
        <end position="1598"/>
    </location>
</feature>
<dbReference type="InterPro" id="IPR009060">
    <property type="entry name" value="UBA-like_sf"/>
</dbReference>
<accession>A0A165A1G5</accession>
<evidence type="ECO:0000256" key="3">
    <source>
        <dbReference type="ARBA" id="ARBA00004906"/>
    </source>
</evidence>
<dbReference type="PANTHER" id="PTHR11254:SF67">
    <property type="entry name" value="E3 UBIQUITIN-PROTEIN LIGASE HUWE1"/>
    <property type="match status" value="1"/>
</dbReference>
<dbReference type="Pfam" id="PF06025">
    <property type="entry name" value="DUF913"/>
    <property type="match status" value="1"/>
</dbReference>
<dbReference type="InterPro" id="IPR015940">
    <property type="entry name" value="UBA"/>
</dbReference>
<dbReference type="Gene3D" id="3.30.2160.10">
    <property type="entry name" value="Hect, E3 ligase catalytic domain"/>
    <property type="match status" value="1"/>
</dbReference>
<comment type="subcellular location">
    <subcellularLocation>
        <location evidence="2">Nucleus</location>
    </subcellularLocation>
</comment>
<dbReference type="GO" id="GO:0000209">
    <property type="term" value="P:protein polyubiquitination"/>
    <property type="evidence" value="ECO:0007669"/>
    <property type="project" value="TreeGrafter"/>
</dbReference>
<feature type="compositionally biased region" description="Acidic residues" evidence="12">
    <location>
        <begin position="2659"/>
        <end position="2675"/>
    </location>
</feature>
<feature type="region of interest" description="Disordered" evidence="12">
    <location>
        <begin position="1244"/>
        <end position="1285"/>
    </location>
</feature>
<feature type="compositionally biased region" description="Polar residues" evidence="12">
    <location>
        <begin position="268"/>
        <end position="287"/>
    </location>
</feature>
<keyword evidence="9" id="KW-0539">Nucleus</keyword>
<comment type="similarity">
    <text evidence="10">Belongs to the UPL family. TOM1/PTR1 subfamily.</text>
</comment>
<dbReference type="FunFam" id="3.30.2410.10:FF:000004">
    <property type="entry name" value="E3 ubiquitin-protein ligase HUWE1, variant"/>
    <property type="match status" value="1"/>
</dbReference>
<evidence type="ECO:0000256" key="10">
    <source>
        <dbReference type="ARBA" id="ARBA00034494"/>
    </source>
</evidence>
<feature type="region of interest" description="Disordered" evidence="12">
    <location>
        <begin position="1720"/>
        <end position="1747"/>
    </location>
</feature>
<feature type="compositionally biased region" description="Polar residues" evidence="12">
    <location>
        <begin position="3442"/>
        <end position="3454"/>
    </location>
</feature>
<evidence type="ECO:0000256" key="1">
    <source>
        <dbReference type="ARBA" id="ARBA00000885"/>
    </source>
</evidence>
<dbReference type="Proteomes" id="UP000076632">
    <property type="component" value="Unassembled WGS sequence"/>
</dbReference>
<dbReference type="SMART" id="SM00119">
    <property type="entry name" value="HECTc"/>
    <property type="match status" value="1"/>
</dbReference>
<comment type="pathway">
    <text evidence="3">Protein modification; protein ubiquitination.</text>
</comment>
<dbReference type="GeneID" id="28900566"/>
<dbReference type="STRING" id="1328760.A0A165A1G5"/>
<feature type="compositionally biased region" description="Polar residues" evidence="12">
    <location>
        <begin position="1618"/>
        <end position="1646"/>
    </location>
</feature>
<dbReference type="InterPro" id="IPR050409">
    <property type="entry name" value="E3_ubiq-protein_ligase"/>
</dbReference>
<dbReference type="OMA" id="ADEMKYG"/>
<dbReference type="OrthoDB" id="8068875at2759"/>
<evidence type="ECO:0000313" key="16">
    <source>
        <dbReference type="Proteomes" id="UP000076632"/>
    </source>
</evidence>
<protein>
    <recommendedName>
        <fullName evidence="4">HECT-type E3 ubiquitin transferase</fullName>
        <ecNumber evidence="4">2.3.2.26</ecNumber>
    </recommendedName>
</protein>
<dbReference type="EMBL" id="KV407464">
    <property type="protein sequence ID" value="KZF19822.1"/>
    <property type="molecule type" value="Genomic_DNA"/>
</dbReference>
<sequence>MGKIKKAAGPKHEATLSPALSQFVNTSTKVPLCKLPSQLATFPRQWPFPRGDLYHWISLLNRFDRILELFTQEYALRAGPQTQPFSRRLLLRGDATEEDESKVEGTNDEELDKLGFGVEGDRELIESLLVFSRILLENCGNRSLYASSEYLNDLLNTTSLSLLSCTLRLTVRLAQRYHASRQRTVSSAQHLNQALLASHYNIDLDRVHKLALPFVKSLPPPPAGLSSSPSITPSKGKEKTNSTPSVRSTAVGPLHATDLTALARADSGRSSASTTPEARLARSSSYRGQPWEEWGGVWLSYYPSPIAAEDTQKNPTTPGPAAHPNTQAPSTPTPVRRTSGLGAHRTPKQNRPTGPDATPSTPAESSGSRAEEHRPGGAKVLEISSSRVSNSSLLDILKDVVPELPQDVHYDLLTRLRVARALMGGLETRREILAIRMLAITNLAYIHPESVFQQKILQQDSDEPRRLQLAYQLAELIHQPGNGASGVPRVLQTFALGTLEALTKHKSKAPDICAALSVNVNHGVLLYVIRKAIAELGQPDGTSDSPEDDEWRDALFSLLGALPTSAPRTGDALVSAGLLQILLEALVLRTTKAERNHPKILNFLDTFVYSIRDAFQVLANAKGLDIIADLSSYEVDHALRRAQEGEGMPVSYRNQLCDYEIPYVQQQILRWVFKFINHMMSHSGGNFDRLLRNLIDSPPLLTSLRTVLGNAKIYGSSVWSGALNILNNFIHNEPTSYAVIAEAGLSKTFLEAITQQTIDADKPKADDTQPARPGETPSAQEAATASREGTDETQTEGRTDQSTSGPQIKRRVKVIQARDGPLAQGIIPATDAIATIPQAFGAICLNSAGMQLFQASDALDKFFEIFESPEHVKCMDSEIDLPSILGSSFDELVRHHPALKPAIMTEVVVMVARVDFLCHTRAWSRGAGAKLWVENGSGQLEVAGGRKALFGDSGPFSKKEKEAYEIAKHMMSVGDQSRDVEMKDLEGSSAEGQSATLSPDDSKALELEDLSDKEEGKSDPTVSTYINVAVKFLSGFFSNASLCSGFIEMGGVEYVLDFATLPSLPYDFNNQAASQELARVIHMLVEQKPHLVLPSLIKRTQKAVEKLESFMDHQDPFSFFGSLTSKEGSFKVEQGKEHGNPLVENATRNAKSLVAIHTLTNILYEAFSPPMFNHRSSNTVFSQANLVDMYCELVHSLGRLHRACVREEILLQKSIPESWKEATKVKGFGMGNEDADDVLGFVSEDVPQNSTNNGNAASADSNSTGDRPASASGQPEGPEKDKKLELEQDQKTAPFKNVQTLRYLLSQIPSSITPFFQSLGKSLITKRGLDAYPKQNASLVADALAATSLAQLKFPALDKVPSLQDRYSYWIVILSSISQFMIEGGVERAQPQCLTLVLQSFKTQGGLEALNEILDVFFAELKALVPTAEKSALDKDASARLAAAYGGVKIILSFYSQIITSKYIIEASQTIAISSRERDKDKPDYFSPGQFLVELRMGVLPSVIAMWQSDFVDKSSSSIIKSLIDILRIVLEGENEQGAYKRSDRIPPRTKTALKSWKVNTDNVGKLTEKGFEESLVQEALFRCNNNLSMAQEYCVSQQSHFRVSRNPIPENADQERQQSQQQTLPVPTQESGSRLQGQQDDTQATMAPPVGPDGHSVLVENPQIEIDSAGGSSSRSRSAAPPPAPGIPLDDDSLEEHGSLAMSIDNILGLGGALGIPLSRDSDAGHGPSANAPEPPSQVQGTEAGKLPDVVTIDDLDEKRVAIRSNLIDRCLDVLNRHDDITFDLADLITAAAAKANNVATMRGEIGEILVQSLISLQSEEDYRPAGKKIAAYAHLLALVIQDREFYDATLDELKENFSTLMDFIKVTPEQTGAQSPWIGNILLILEKLLSEDVQPRQIKWTPPSADAPRAPSPVAELDEPMVQANDKERLFEALIEILPRIGKEESLALSVVRVLVILTRNHNLASRLGNKRNMQRLFVMIKQLAGNTSDKLQSAFFLILRHVIEDDETIKQIMRSEIQAMFHTRQQRQTDTTTYTRQMYHLVVRSPELFVEVTNEKLKLLRFDSGQRPQVLVLKKDENGSGDGEASSKPKQDNTEQRETEISEASDKQKPSEVKAPVVEHPDGVIHYLLCELLSYKDVDDKEAASSQESANKDASRSGQPDVEMTVSDSPSPTPPPSSSQQQGEVPRSEKPEFKADQHPIYIYRCFILQCLTELLSCYNRTKVEFINFSRKTDPQAATPSKPRSGVLNYLLNAVIPVGTLNHTEDIAFRKKQATSSWAISAIVALCFKTGEREFYKGRDISDGEEEPDLLFVRKFVLEHALKAYKDACASNEALDVKYTRLMNLSDLFNRMLTGRPNSGSNTVGTDLLIASQKQLARIMFEKNFIAVLTSSIADVDLNFPNSKRAVKYILRPLKLLTQTAIDLSVTSSLSTTPGQTDDDEISTATSVSDNEEGREETPDLFRNSTLGMLEPGREEESSSEGSQDDEDMYEDEYDDEMEYDEEMPDDDEDVVSDEDEDIEGMGQMEGLPGDVGMDVEVVIDDDEEGDDDESDEDEEGSEDMDEGEDLEVVDDMGEEIDEDESLDEGDDDEWQSEDEEDDYDDEEPPIGMHGDEHDLHNGPIGHIVRALEDDGDPTALEHLDGDPLDMNIDPDRYMEDDLGEDEDDEEDEEDIDDEDMVYEPDFDDEDVGFSNMPWGWEADEPGLLTRGHHHRHHHHRALSPWSIFPSGGPGDRGMLIPTYRSHRPAGVRGADDGTNPLLQRVGDTGAGAGAGRPSRPEPMSDWVHAIDPVHPSRGIFTSESPVSLINNLMTALGQAGGPGLGALQSHGGALHFHIAGGPNGALPRDLQSMLGLRRPQPETSRPSRDDPAQAVTFMPTVTTVRWQEEARLLFGASYIEKAQRIINSLLRVMVPPAIEEEKIRKEKALEEARKLKEREEKKAEEERIAKEKAEQEEKEKREKEEREAAEAAALARASGQAEEASAPTAEQTNDSHAMEGVEPTQAETAAIEEAGVPAPRIHTTIRGQEVDITDMHIDPEYLEALPEDIREEVIMHQLAEQRSQAAAAGEEPTDISREFLDALPADIREELLQQEAQDRRRREREEARRRAAANGGAVARAEDMDPASFLASLDPNLRQAVLMDQDDEVLAQLPEAIAAEARALGGDRRLHQFMDMPRINRAHVLDSGDNAADEANRKQQRKQVVQMLDKSGVATLLRLMFIPLQGSARHTLNGILQNVCENRQNRAEVISMILHILQDGSVDISAVERSFAHLSIRAKNASSQKTPQPLKRTLTGQQFAGHNSEMSPLMVVQQCLNSLVFLTQYNPHVPSFFLTEHDGSSSAKNRQNKKGKAKEGKASKFALNALLGLLDRKMIMENATVMEHLSSLLNSITHPLVMLLKKDQKDKPEEAAEETQGEENPEPTADTSVENQAVVREEGNVVPESTSAPEESNAPTEAAPGATSLPDDKAVKDEGTKPKKPRTLTPPAVPEGNLRLVVNILSARECSAKTFRETLSTINNLSALPEARDIFGRELIAQAQGLGHSILKDLDDLVPHIQQAETGTEVQGMALAKFSPASSDQAKLLRVLTALDYLFDPKRTDTKEKSDKEIEVEASEAKADILTALYENPTFGLLWNKLSDCLIAIRQRDNLLNVATILLPLVEALMVVCKNTTLKDVPLARTEQKEFGFSSPEPESPMEQLFFNFTEEHRKILNDLVRHNPKLMSGTFSLLVKNPKVLEFDNKRNYFTRRLHSRGAERHAQPPLQLQVRRDQVFLDSFKSLYFKTGEEMKYGKLNIRFHREEGVDAGGVTREWFQVLSRQMFNPDYALFTPVAADRTTFHPNRLSSVNQEHLMFFKFIGRIIGKALYEGRVLDCHFSRAVYKRILGKPVSIKDMETLDLDYYKSLVWMLENDITDIITETFSVETDAFGESQTIDLIENGRNIPVTEENKHEYVRLVVEYRMTGSVREQLEHFLKGFHDIVPAELISIFNEQELELLISGLPDIDVDDWKNNTEYHNYSASSPQIQWFWRAVRSFDKEERAKLLQFVTGTSKVPLNGFKELEGMNGFSRFNIHRDYGSKDRLPSSHTCFNQLDLPEYESYEALRKQLYKAMTVGSSYFGFA</sequence>
<name>A0A165A1G5_XYLHT</name>
<dbReference type="Gene3D" id="3.90.1750.10">
    <property type="entry name" value="Hect, E3 ligase catalytic domains"/>
    <property type="match status" value="1"/>
</dbReference>
<dbReference type="InterPro" id="IPR000569">
    <property type="entry name" value="HECT_dom"/>
</dbReference>
<feature type="compositionally biased region" description="Polar residues" evidence="12">
    <location>
        <begin position="358"/>
        <end position="368"/>
    </location>
</feature>
<dbReference type="CDD" id="cd00078">
    <property type="entry name" value="HECTc"/>
    <property type="match status" value="1"/>
</dbReference>
<feature type="region of interest" description="Disordered" evidence="12">
    <location>
        <begin position="2641"/>
        <end position="2675"/>
    </location>
</feature>
<dbReference type="PROSITE" id="PS50237">
    <property type="entry name" value="HECT"/>
    <property type="match status" value="1"/>
</dbReference>
<keyword evidence="5" id="KW-0813">Transport</keyword>
<feature type="region of interest" description="Disordered" evidence="12">
    <location>
        <begin position="2934"/>
        <end position="3001"/>
    </location>
</feature>
<feature type="compositionally biased region" description="Polar residues" evidence="12">
    <location>
        <begin position="990"/>
        <end position="999"/>
    </location>
</feature>
<evidence type="ECO:0000256" key="12">
    <source>
        <dbReference type="SAM" id="MobiDB-lite"/>
    </source>
</evidence>
<dbReference type="GO" id="GO:0051028">
    <property type="term" value="P:mRNA transport"/>
    <property type="evidence" value="ECO:0007669"/>
    <property type="project" value="UniProtKB-KW"/>
</dbReference>
<dbReference type="InterPro" id="IPR016024">
    <property type="entry name" value="ARM-type_fold"/>
</dbReference>
<comment type="catalytic activity">
    <reaction evidence="1">
        <text>S-ubiquitinyl-[E2 ubiquitin-conjugating enzyme]-L-cysteine + [acceptor protein]-L-lysine = [E2 ubiquitin-conjugating enzyme]-L-cysteine + N(6)-ubiquitinyl-[acceptor protein]-L-lysine.</text>
        <dbReference type="EC" id="2.3.2.26"/>
    </reaction>
</comment>
<evidence type="ECO:0000256" key="11">
    <source>
        <dbReference type="PROSITE-ProRule" id="PRU00104"/>
    </source>
</evidence>
<feature type="compositionally biased region" description="Acidic residues" evidence="12">
    <location>
        <begin position="2540"/>
        <end position="2607"/>
    </location>
</feature>
<evidence type="ECO:0000256" key="4">
    <source>
        <dbReference type="ARBA" id="ARBA00012485"/>
    </source>
</evidence>
<keyword evidence="7 11" id="KW-0833">Ubl conjugation pathway</keyword>
<dbReference type="Gene3D" id="3.30.2410.10">
    <property type="entry name" value="Hect, E3 ligase catalytic domain"/>
    <property type="match status" value="1"/>
</dbReference>
<reference evidence="15 16" key="1">
    <citation type="journal article" date="2016" name="Fungal Biol.">
        <title>The genome of Xylona heveae provides a window into fungal endophytism.</title>
        <authorList>
            <person name="Gazis R."/>
            <person name="Kuo A."/>
            <person name="Riley R."/>
            <person name="LaButti K."/>
            <person name="Lipzen A."/>
            <person name="Lin J."/>
            <person name="Amirebrahimi M."/>
            <person name="Hesse C.N."/>
            <person name="Spatafora J.W."/>
            <person name="Henrissat B."/>
            <person name="Hainaut M."/>
            <person name="Grigoriev I.V."/>
            <person name="Hibbett D.S."/>
        </authorList>
    </citation>
    <scope>NUCLEOTIDE SEQUENCE [LARGE SCALE GENOMIC DNA]</scope>
    <source>
        <strain evidence="15 16">TC161</strain>
    </source>
</reference>
<dbReference type="InterPro" id="IPR025527">
    <property type="entry name" value="HUWE1/Rev1_UBM"/>
</dbReference>
<evidence type="ECO:0000256" key="5">
    <source>
        <dbReference type="ARBA" id="ARBA00022448"/>
    </source>
</evidence>
<feature type="compositionally biased region" description="Basic and acidic residues" evidence="12">
    <location>
        <begin position="3094"/>
        <end position="3108"/>
    </location>
</feature>
<dbReference type="FunFam" id="3.30.2160.10:FF:000001">
    <property type="entry name" value="E3 ubiquitin-protein ligase NEDD4-like"/>
    <property type="match status" value="1"/>
</dbReference>
<proteinExistence type="inferred from homology"/>
<dbReference type="GO" id="GO:0005634">
    <property type="term" value="C:nucleus"/>
    <property type="evidence" value="ECO:0007669"/>
    <property type="project" value="UniProtKB-SubCell"/>
</dbReference>
<evidence type="ECO:0000256" key="9">
    <source>
        <dbReference type="ARBA" id="ARBA00023242"/>
    </source>
</evidence>
<dbReference type="GO" id="GO:0006511">
    <property type="term" value="P:ubiquitin-dependent protein catabolic process"/>
    <property type="evidence" value="ECO:0007669"/>
    <property type="project" value="TreeGrafter"/>
</dbReference>
<keyword evidence="16" id="KW-1185">Reference proteome</keyword>
<evidence type="ECO:0000256" key="6">
    <source>
        <dbReference type="ARBA" id="ARBA00022679"/>
    </source>
</evidence>
<evidence type="ECO:0000259" key="13">
    <source>
        <dbReference type="PROSITE" id="PS50030"/>
    </source>
</evidence>
<dbReference type="Pfam" id="PF06012">
    <property type="entry name" value="DUF908"/>
    <property type="match status" value="1"/>
</dbReference>
<dbReference type="FunCoup" id="A0A165A1G5">
    <property type="interactions" value="1039"/>
</dbReference>
<feature type="region of interest" description="Disordered" evidence="12">
    <location>
        <begin position="758"/>
        <end position="810"/>
    </location>
</feature>
<feature type="region of interest" description="Disordered" evidence="12">
    <location>
        <begin position="3402"/>
        <end position="3489"/>
    </location>
</feature>
<dbReference type="Pfam" id="PF14377">
    <property type="entry name" value="UBM"/>
    <property type="match status" value="3"/>
</dbReference>
<dbReference type="InterPro" id="IPR035983">
    <property type="entry name" value="Hect_E3_ubiquitin_ligase"/>
</dbReference>
<evidence type="ECO:0000256" key="2">
    <source>
        <dbReference type="ARBA" id="ARBA00004123"/>
    </source>
</evidence>
<evidence type="ECO:0000259" key="14">
    <source>
        <dbReference type="PROSITE" id="PS50237"/>
    </source>
</evidence>
<feature type="active site" description="Glycyl thioester intermediate" evidence="11">
    <location>
        <position position="4087"/>
    </location>
</feature>
<feature type="compositionally biased region" description="Basic and acidic residues" evidence="12">
    <location>
        <begin position="2934"/>
        <end position="2968"/>
    </location>
</feature>
<feature type="compositionally biased region" description="Acidic residues" evidence="12">
    <location>
        <begin position="3410"/>
        <end position="3420"/>
    </location>
</feature>
<feature type="region of interest" description="Disordered" evidence="12">
    <location>
        <begin position="221"/>
        <end position="287"/>
    </location>
</feature>
<dbReference type="SUPFAM" id="SSF48371">
    <property type="entry name" value="ARM repeat"/>
    <property type="match status" value="1"/>
</dbReference>
<feature type="region of interest" description="Disordered" evidence="12">
    <location>
        <begin position="984"/>
        <end position="1004"/>
    </location>
</feature>
<dbReference type="Gene3D" id="1.10.8.10">
    <property type="entry name" value="DNA helicase RuvA subunit, C-terminal domain"/>
    <property type="match status" value="1"/>
</dbReference>
<evidence type="ECO:0000313" key="15">
    <source>
        <dbReference type="EMBL" id="KZF19822.1"/>
    </source>
</evidence>
<feature type="domain" description="HECT" evidence="14">
    <location>
        <begin position="3784"/>
        <end position="4120"/>
    </location>
</feature>
<dbReference type="FunFam" id="3.90.1750.10:FF:000003">
    <property type="entry name" value="E3 ubiquitin-protein ligase UPL1"/>
    <property type="match status" value="1"/>
</dbReference>
<feature type="region of interest" description="Disordered" evidence="12">
    <location>
        <begin position="3334"/>
        <end position="3355"/>
    </location>
</feature>
<dbReference type="GO" id="GO:0061630">
    <property type="term" value="F:ubiquitin protein ligase activity"/>
    <property type="evidence" value="ECO:0007669"/>
    <property type="project" value="UniProtKB-EC"/>
</dbReference>
<dbReference type="PROSITE" id="PS50030">
    <property type="entry name" value="UBA"/>
    <property type="match status" value="1"/>
</dbReference>
<keyword evidence="6" id="KW-0808">Transferase</keyword>
<dbReference type="GO" id="GO:0005737">
    <property type="term" value="C:cytoplasm"/>
    <property type="evidence" value="ECO:0007669"/>
    <property type="project" value="TreeGrafter"/>
</dbReference>
<dbReference type="RefSeq" id="XP_018185377.1">
    <property type="nucleotide sequence ID" value="XM_018335429.1"/>
</dbReference>
<dbReference type="InParanoid" id="A0A165A1G5"/>
<dbReference type="Pfam" id="PF00632">
    <property type="entry name" value="HECT"/>
    <property type="match status" value="1"/>
</dbReference>
<feature type="compositionally biased region" description="Low complexity" evidence="12">
    <location>
        <begin position="1669"/>
        <end position="1680"/>
    </location>
</feature>
<dbReference type="EC" id="2.3.2.26" evidence="4"/>
<dbReference type="SUPFAM" id="SSF56204">
    <property type="entry name" value="Hect, E3 ligase catalytic domain"/>
    <property type="match status" value="1"/>
</dbReference>
<gene>
    <name evidence="15" type="ORF">L228DRAFT_270601</name>
</gene>
<feature type="region of interest" description="Disordered" evidence="12">
    <location>
        <begin position="2144"/>
        <end position="2194"/>
    </location>
</feature>
<feature type="region of interest" description="Disordered" evidence="12">
    <location>
        <begin position="2431"/>
        <end position="2623"/>
    </location>
</feature>
<organism evidence="15 16">
    <name type="scientific">Xylona heveae (strain CBS 132557 / TC161)</name>
    <dbReference type="NCBI Taxonomy" id="1328760"/>
    <lineage>
        <taxon>Eukaryota</taxon>
        <taxon>Fungi</taxon>
        <taxon>Dikarya</taxon>
        <taxon>Ascomycota</taxon>
        <taxon>Pezizomycotina</taxon>
        <taxon>Xylonomycetes</taxon>
        <taxon>Xylonales</taxon>
        <taxon>Xylonaceae</taxon>
        <taxon>Xylona</taxon>
    </lineage>
</organism>
<evidence type="ECO:0000256" key="8">
    <source>
        <dbReference type="ARBA" id="ARBA00022816"/>
    </source>
</evidence>
<feature type="compositionally biased region" description="Low complexity" evidence="12">
    <location>
        <begin position="1249"/>
        <end position="1266"/>
    </location>
</feature>